<comment type="caution">
    <text evidence="1">The sequence shown here is derived from an EMBL/GenBank/DDBJ whole genome shotgun (WGS) entry which is preliminary data.</text>
</comment>
<dbReference type="AlphaFoldDB" id="A0A1X2GJZ2"/>
<accession>A0A1X2GJZ2</accession>
<dbReference type="OrthoDB" id="2280511at2759"/>
<protein>
    <submittedName>
        <fullName evidence="1">Uncharacterized protein</fullName>
    </submittedName>
</protein>
<proteinExistence type="predicted"/>
<name>A0A1X2GJZ2_9FUNG</name>
<dbReference type="Proteomes" id="UP000242146">
    <property type="component" value="Unassembled WGS sequence"/>
</dbReference>
<gene>
    <name evidence="1" type="ORF">DM01DRAFT_1304087</name>
</gene>
<evidence type="ECO:0000313" key="1">
    <source>
        <dbReference type="EMBL" id="ORX55579.1"/>
    </source>
</evidence>
<reference evidence="1 2" key="1">
    <citation type="submission" date="2016-07" db="EMBL/GenBank/DDBJ databases">
        <title>Pervasive Adenine N6-methylation of Active Genes in Fungi.</title>
        <authorList>
            <consortium name="DOE Joint Genome Institute"/>
            <person name="Mondo S.J."/>
            <person name="Dannebaum R.O."/>
            <person name="Kuo R.C."/>
            <person name="Labutti K."/>
            <person name="Haridas S."/>
            <person name="Kuo A."/>
            <person name="Salamov A."/>
            <person name="Ahrendt S.R."/>
            <person name="Lipzen A."/>
            <person name="Sullivan W."/>
            <person name="Andreopoulos W.B."/>
            <person name="Clum A."/>
            <person name="Lindquist E."/>
            <person name="Daum C."/>
            <person name="Ramamoorthy G.K."/>
            <person name="Gryganskyi A."/>
            <person name="Culley D."/>
            <person name="Magnuson J.K."/>
            <person name="James T.Y."/>
            <person name="O'Malley M.A."/>
            <person name="Stajich J.E."/>
            <person name="Spatafora J.W."/>
            <person name="Visel A."/>
            <person name="Grigoriev I.V."/>
        </authorList>
    </citation>
    <scope>NUCLEOTIDE SEQUENCE [LARGE SCALE GENOMIC DNA]</scope>
    <source>
        <strain evidence="1 2">NRRL 3301</strain>
    </source>
</reference>
<keyword evidence="2" id="KW-1185">Reference proteome</keyword>
<sequence>MATTNYFKRTQSDHWNVEDALESICATKQHYKIDSLLVSLKSELMKLDKDNHPSARIARQWIQDWKNVAAKSKKWFDTKHDICPQQKNRHIASTSVAQINNGPGQTVHQSNYITEINNKRKATDSNTDNDTNVQVKRGKKTFDFLPTSLCPSVSTNKSRVHDDDRSVLNAIFVIKIDDKKYPGTPMEINESYEENMNDQAALKCLKLYPDAMEFLKSALGQNLAELPRWLWNHGYDTDDKDTNTVNQLTRLILTDFSANCEKPLFPGTTNERTPFAEYVIPVFKYFCATTKLITFAWCEKGLGSQNALAICTGNSGNRRLLDGVGIATMDASERALIESSGEVDSEHTLEDTLKIMECGQIALMAEMNDYRQAAYDTFLERKVIGIQYIRNKLTLVSISILPSGKWACISERSAIVPRNWVDRFHWLQTMELLVRFKDLLEHQDVVTEKLKKQHTGWVSVPFESTIRAKLLM</sequence>
<evidence type="ECO:0000313" key="2">
    <source>
        <dbReference type="Proteomes" id="UP000242146"/>
    </source>
</evidence>
<dbReference type="EMBL" id="MCGT01000011">
    <property type="protein sequence ID" value="ORX55579.1"/>
    <property type="molecule type" value="Genomic_DNA"/>
</dbReference>
<organism evidence="1 2">
    <name type="scientific">Hesseltinella vesiculosa</name>
    <dbReference type="NCBI Taxonomy" id="101127"/>
    <lineage>
        <taxon>Eukaryota</taxon>
        <taxon>Fungi</taxon>
        <taxon>Fungi incertae sedis</taxon>
        <taxon>Mucoromycota</taxon>
        <taxon>Mucoromycotina</taxon>
        <taxon>Mucoromycetes</taxon>
        <taxon>Mucorales</taxon>
        <taxon>Cunninghamellaceae</taxon>
        <taxon>Hesseltinella</taxon>
    </lineage>
</organism>